<feature type="coiled-coil region" evidence="1">
    <location>
        <begin position="136"/>
        <end position="163"/>
    </location>
</feature>
<dbReference type="Proteomes" id="UP000284277">
    <property type="component" value="Unassembled WGS sequence"/>
</dbReference>
<protein>
    <recommendedName>
        <fullName evidence="3">DUF305 domain-containing protein</fullName>
    </recommendedName>
</protein>
<dbReference type="RefSeq" id="WP_120198683.1">
    <property type="nucleotide sequence ID" value="NZ_MCIA01000034.1"/>
</dbReference>
<comment type="caution">
    <text evidence="4">The sequence shown here is derived from an EMBL/GenBank/DDBJ whole genome shotgun (WGS) entry which is preliminary data.</text>
</comment>
<dbReference type="EMBL" id="MCIA01000034">
    <property type="protein sequence ID" value="RKD28726.1"/>
    <property type="molecule type" value="Genomic_DNA"/>
</dbReference>
<evidence type="ECO:0000256" key="1">
    <source>
        <dbReference type="SAM" id="Coils"/>
    </source>
</evidence>
<dbReference type="OrthoDB" id="8603558at2"/>
<reference evidence="4 5" key="1">
    <citation type="submission" date="2016-08" db="EMBL/GenBank/DDBJ databases">
        <title>A new outlook on sporulation: Clostridium algidixylanolyticum.</title>
        <authorList>
            <person name="Poppleton D.I."/>
            <person name="Gribaldo S."/>
        </authorList>
    </citation>
    <scope>NUCLEOTIDE SEQUENCE [LARGE SCALE GENOMIC DNA]</scope>
    <source>
        <strain evidence="4 5">SPL73</strain>
    </source>
</reference>
<dbReference type="AlphaFoldDB" id="A0A419SU80"/>
<dbReference type="InterPro" id="IPR012347">
    <property type="entry name" value="Ferritin-like"/>
</dbReference>
<proteinExistence type="predicted"/>
<dbReference type="Pfam" id="PF03713">
    <property type="entry name" value="DUF305"/>
    <property type="match status" value="1"/>
</dbReference>
<evidence type="ECO:0000313" key="4">
    <source>
        <dbReference type="EMBL" id="RKD28726.1"/>
    </source>
</evidence>
<accession>A0A419SU80</accession>
<keyword evidence="2" id="KW-0472">Membrane</keyword>
<evidence type="ECO:0000256" key="2">
    <source>
        <dbReference type="SAM" id="Phobius"/>
    </source>
</evidence>
<gene>
    <name evidence="4" type="ORF">BET01_10995</name>
</gene>
<keyword evidence="5" id="KW-1185">Reference proteome</keyword>
<keyword evidence="2" id="KW-1133">Transmembrane helix</keyword>
<organism evidence="4 5">
    <name type="scientific">Lacrimispora algidixylanolytica</name>
    <dbReference type="NCBI Taxonomy" id="94868"/>
    <lineage>
        <taxon>Bacteria</taxon>
        <taxon>Bacillati</taxon>
        <taxon>Bacillota</taxon>
        <taxon>Clostridia</taxon>
        <taxon>Lachnospirales</taxon>
        <taxon>Lachnospiraceae</taxon>
        <taxon>Lacrimispora</taxon>
    </lineage>
</organism>
<keyword evidence="1" id="KW-0175">Coiled coil</keyword>
<keyword evidence="2" id="KW-0812">Transmembrane</keyword>
<evidence type="ECO:0000259" key="3">
    <source>
        <dbReference type="Pfam" id="PF03713"/>
    </source>
</evidence>
<dbReference type="Gene3D" id="1.20.1260.10">
    <property type="match status" value="1"/>
</dbReference>
<dbReference type="InterPro" id="IPR005183">
    <property type="entry name" value="DUF305_CopM-like"/>
</dbReference>
<evidence type="ECO:0000313" key="5">
    <source>
        <dbReference type="Proteomes" id="UP000284277"/>
    </source>
</evidence>
<name>A0A419SU80_9FIRM</name>
<feature type="transmembrane region" description="Helical" evidence="2">
    <location>
        <begin position="7"/>
        <end position="30"/>
    </location>
</feature>
<feature type="domain" description="DUF305" evidence="3">
    <location>
        <begin position="96"/>
        <end position="238"/>
    </location>
</feature>
<sequence>MNEKRRYWIIAAIIGVALLLIASFTTANWYQNRSKASNPNNSESISNLQATVFNKNLDNVSAEDGVNRYLLRESEITNNLLKELKNTEVSGNGSMDYLKSMLSLNEAAMLLSESYLSNGSNNEPVKLFAQQTITTLQDEIGEIKGLNEKYAKEEHKNEDMENAYLTDFNALVSKLEQAEKADSSSLEHAYAGALIRYDQMAVDMATSILEYTDYNDIMSLAQEIINERKPHMDELKKLTP</sequence>